<protein>
    <submittedName>
        <fullName evidence="2">Uncharacterized protein</fullName>
    </submittedName>
</protein>
<accession>A0A804INB4</accession>
<evidence type="ECO:0000256" key="1">
    <source>
        <dbReference type="ARBA" id="ARBA00009431"/>
    </source>
</evidence>
<dbReference type="Pfam" id="PF00450">
    <property type="entry name" value="Peptidase_S10"/>
    <property type="match status" value="2"/>
</dbReference>
<name>A0A804INB4_MUSAM</name>
<evidence type="ECO:0000313" key="3">
    <source>
        <dbReference type="Proteomes" id="UP000012960"/>
    </source>
</evidence>
<dbReference type="SUPFAM" id="SSF53474">
    <property type="entry name" value="alpha/beta-Hydrolases"/>
    <property type="match status" value="1"/>
</dbReference>
<keyword evidence="3" id="KW-1185">Reference proteome</keyword>
<dbReference type="Gene3D" id="3.40.50.1820">
    <property type="entry name" value="alpha/beta hydrolase"/>
    <property type="match status" value="1"/>
</dbReference>
<dbReference type="InterPro" id="IPR029058">
    <property type="entry name" value="AB_hydrolase_fold"/>
</dbReference>
<sequence length="138" mass="15196">MAAKIRHVRFAANYKYNESLSTLMYHQYSWTKFSSVIFVDIPVGTGFSFAKDSASADEVGDMSSSLQVYDFLTKTVPLVAHLISKGINAGKQPLLNLKGYPVGNPFTGEKVDMNPHGMGLISDGLLKVYSSFIRYAMS</sequence>
<dbReference type="InParanoid" id="A0A804INB4"/>
<dbReference type="PANTHER" id="PTHR11802:SF461">
    <property type="entry name" value="OS02G0687900 PROTEIN"/>
    <property type="match status" value="1"/>
</dbReference>
<comment type="similarity">
    <text evidence="1">Belongs to the peptidase S10 family.</text>
</comment>
<organism evidence="2 3">
    <name type="scientific">Musa acuminata subsp. malaccensis</name>
    <name type="common">Wild banana</name>
    <name type="synonym">Musa malaccensis</name>
    <dbReference type="NCBI Taxonomy" id="214687"/>
    <lineage>
        <taxon>Eukaryota</taxon>
        <taxon>Viridiplantae</taxon>
        <taxon>Streptophyta</taxon>
        <taxon>Embryophyta</taxon>
        <taxon>Tracheophyta</taxon>
        <taxon>Spermatophyta</taxon>
        <taxon>Magnoliopsida</taxon>
        <taxon>Liliopsida</taxon>
        <taxon>Zingiberales</taxon>
        <taxon>Musaceae</taxon>
        <taxon>Musa</taxon>
    </lineage>
</organism>
<evidence type="ECO:0000313" key="2">
    <source>
        <dbReference type="EnsemblPlants" id="Ma04_p10700.1"/>
    </source>
</evidence>
<dbReference type="PANTHER" id="PTHR11802">
    <property type="entry name" value="SERINE PROTEASE FAMILY S10 SERINE CARBOXYPEPTIDASE"/>
    <property type="match status" value="1"/>
</dbReference>
<proteinExistence type="inferred from homology"/>
<dbReference type="Proteomes" id="UP000012960">
    <property type="component" value="Unplaced"/>
</dbReference>
<dbReference type="GO" id="GO:0004185">
    <property type="term" value="F:serine-type carboxypeptidase activity"/>
    <property type="evidence" value="ECO:0007669"/>
    <property type="project" value="InterPro"/>
</dbReference>
<dbReference type="GO" id="GO:0006508">
    <property type="term" value="P:proteolysis"/>
    <property type="evidence" value="ECO:0007669"/>
    <property type="project" value="InterPro"/>
</dbReference>
<dbReference type="EnsemblPlants" id="Ma04_t10700.1">
    <property type="protein sequence ID" value="Ma04_p10700.1"/>
    <property type="gene ID" value="Ma04_g10700"/>
</dbReference>
<reference evidence="2" key="1">
    <citation type="submission" date="2021-05" db="UniProtKB">
        <authorList>
            <consortium name="EnsemblPlants"/>
        </authorList>
    </citation>
    <scope>IDENTIFICATION</scope>
    <source>
        <strain evidence="2">subsp. malaccensis</strain>
    </source>
</reference>
<dbReference type="InterPro" id="IPR001563">
    <property type="entry name" value="Peptidase_S10"/>
</dbReference>
<dbReference type="Gramene" id="Ma04_t10700.1">
    <property type="protein sequence ID" value="Ma04_p10700.1"/>
    <property type="gene ID" value="Ma04_g10700"/>
</dbReference>
<dbReference type="AlphaFoldDB" id="A0A804INB4"/>
<dbReference type="OMA" id="MECEDDE"/>